<organism evidence="2 3">
    <name type="scientific">Mycena rosella</name>
    <name type="common">Pink bonnet</name>
    <name type="synonym">Agaricus rosellus</name>
    <dbReference type="NCBI Taxonomy" id="1033263"/>
    <lineage>
        <taxon>Eukaryota</taxon>
        <taxon>Fungi</taxon>
        <taxon>Dikarya</taxon>
        <taxon>Basidiomycota</taxon>
        <taxon>Agaricomycotina</taxon>
        <taxon>Agaricomycetes</taxon>
        <taxon>Agaricomycetidae</taxon>
        <taxon>Agaricales</taxon>
        <taxon>Marasmiineae</taxon>
        <taxon>Mycenaceae</taxon>
        <taxon>Mycena</taxon>
    </lineage>
</organism>
<dbReference type="AlphaFoldDB" id="A0AAD7GF36"/>
<gene>
    <name evidence="2" type="ORF">B0H17DRAFT_941951</name>
</gene>
<dbReference type="Proteomes" id="UP001221757">
    <property type="component" value="Unassembled WGS sequence"/>
</dbReference>
<dbReference type="EMBL" id="JARKIE010000109">
    <property type="protein sequence ID" value="KAJ7683337.1"/>
    <property type="molecule type" value="Genomic_DNA"/>
</dbReference>
<evidence type="ECO:0000313" key="3">
    <source>
        <dbReference type="Proteomes" id="UP001221757"/>
    </source>
</evidence>
<keyword evidence="3" id="KW-1185">Reference proteome</keyword>
<protein>
    <submittedName>
        <fullName evidence="2">Uncharacterized protein</fullName>
    </submittedName>
</protein>
<sequence length="152" mass="16780">MSNECEGLHPDTIEKYYGVAGEARVGQPGAGNPPNEDDAPGLINRIGVDQEPQVRHAAIEVPDHRNPFLEDSAAESRFFSVLSEVVKQEITPAGYGLLVEEWGEDGYPDVEILQAGKQMKTNIRVSLAHPIWAQRAELWVQGLSVLSHFNYT</sequence>
<reference evidence="2" key="1">
    <citation type="submission" date="2023-03" db="EMBL/GenBank/DDBJ databases">
        <title>Massive genome expansion in bonnet fungi (Mycena s.s.) driven by repeated elements and novel gene families across ecological guilds.</title>
        <authorList>
            <consortium name="Lawrence Berkeley National Laboratory"/>
            <person name="Harder C.B."/>
            <person name="Miyauchi S."/>
            <person name="Viragh M."/>
            <person name="Kuo A."/>
            <person name="Thoen E."/>
            <person name="Andreopoulos B."/>
            <person name="Lu D."/>
            <person name="Skrede I."/>
            <person name="Drula E."/>
            <person name="Henrissat B."/>
            <person name="Morin E."/>
            <person name="Kohler A."/>
            <person name="Barry K."/>
            <person name="LaButti K."/>
            <person name="Morin E."/>
            <person name="Salamov A."/>
            <person name="Lipzen A."/>
            <person name="Mereny Z."/>
            <person name="Hegedus B."/>
            <person name="Baldrian P."/>
            <person name="Stursova M."/>
            <person name="Weitz H."/>
            <person name="Taylor A."/>
            <person name="Grigoriev I.V."/>
            <person name="Nagy L.G."/>
            <person name="Martin F."/>
            <person name="Kauserud H."/>
        </authorList>
    </citation>
    <scope>NUCLEOTIDE SEQUENCE</scope>
    <source>
        <strain evidence="2">CBHHK067</strain>
    </source>
</reference>
<evidence type="ECO:0000256" key="1">
    <source>
        <dbReference type="SAM" id="MobiDB-lite"/>
    </source>
</evidence>
<evidence type="ECO:0000313" key="2">
    <source>
        <dbReference type="EMBL" id="KAJ7683337.1"/>
    </source>
</evidence>
<feature type="region of interest" description="Disordered" evidence="1">
    <location>
        <begin position="21"/>
        <end position="40"/>
    </location>
</feature>
<proteinExistence type="predicted"/>
<accession>A0AAD7GF36</accession>
<name>A0AAD7GF36_MYCRO</name>
<comment type="caution">
    <text evidence="2">The sequence shown here is derived from an EMBL/GenBank/DDBJ whole genome shotgun (WGS) entry which is preliminary data.</text>
</comment>